<evidence type="ECO:0000313" key="3">
    <source>
        <dbReference type="EMBL" id="CAH3022441.1"/>
    </source>
</evidence>
<accession>A0ABN8M3F9</accession>
<proteinExistence type="predicted"/>
<dbReference type="InterPro" id="IPR013320">
    <property type="entry name" value="ConA-like_dom_sf"/>
</dbReference>
<dbReference type="Pfam" id="PF02210">
    <property type="entry name" value="Laminin_G_2"/>
    <property type="match status" value="1"/>
</dbReference>
<comment type="caution">
    <text evidence="1">Lacks conserved residue(s) required for the propagation of feature annotation.</text>
</comment>
<reference evidence="3 4" key="1">
    <citation type="submission" date="2022-05" db="EMBL/GenBank/DDBJ databases">
        <authorList>
            <consortium name="Genoscope - CEA"/>
            <person name="William W."/>
        </authorList>
    </citation>
    <scope>NUCLEOTIDE SEQUENCE [LARGE SCALE GENOMIC DNA]</scope>
</reference>
<evidence type="ECO:0000313" key="4">
    <source>
        <dbReference type="Proteomes" id="UP001159427"/>
    </source>
</evidence>
<dbReference type="SUPFAM" id="SSF49899">
    <property type="entry name" value="Concanavalin A-like lectins/glucanases"/>
    <property type="match status" value="1"/>
</dbReference>
<sequence>MQARLEQSSGQIIFTYTATINESRVVWTEPGLGNNSQSSYLMCQMDWHTVRVRKHGRNITINMDDDHYASGTMLDGTSMNGKLFLGGFPATTSGENNTVWTGFQGCVKSFSVDGENLHFARAADVSHVSLACPLNNKEKESIVDSR</sequence>
<organism evidence="3 4">
    <name type="scientific">Porites evermanni</name>
    <dbReference type="NCBI Taxonomy" id="104178"/>
    <lineage>
        <taxon>Eukaryota</taxon>
        <taxon>Metazoa</taxon>
        <taxon>Cnidaria</taxon>
        <taxon>Anthozoa</taxon>
        <taxon>Hexacorallia</taxon>
        <taxon>Scleractinia</taxon>
        <taxon>Fungiina</taxon>
        <taxon>Poritidae</taxon>
        <taxon>Porites</taxon>
    </lineage>
</organism>
<dbReference type="InterPro" id="IPR001791">
    <property type="entry name" value="Laminin_G"/>
</dbReference>
<name>A0ABN8M3F9_9CNID</name>
<comment type="caution">
    <text evidence="3">The sequence shown here is derived from an EMBL/GenBank/DDBJ whole genome shotgun (WGS) entry which is preliminary data.</text>
</comment>
<feature type="domain" description="Laminin G" evidence="2">
    <location>
        <begin position="1"/>
        <end position="132"/>
    </location>
</feature>
<gene>
    <name evidence="3" type="ORF">PEVE_00015407</name>
</gene>
<evidence type="ECO:0000256" key="1">
    <source>
        <dbReference type="PROSITE-ProRule" id="PRU00122"/>
    </source>
</evidence>
<dbReference type="PROSITE" id="PS50025">
    <property type="entry name" value="LAM_G_DOMAIN"/>
    <property type="match status" value="1"/>
</dbReference>
<dbReference type="Gene3D" id="2.60.120.200">
    <property type="match status" value="1"/>
</dbReference>
<dbReference type="CDD" id="cd00110">
    <property type="entry name" value="LamG"/>
    <property type="match status" value="1"/>
</dbReference>
<dbReference type="EMBL" id="CALNXI010000219">
    <property type="protein sequence ID" value="CAH3022441.1"/>
    <property type="molecule type" value="Genomic_DNA"/>
</dbReference>
<keyword evidence="4" id="KW-1185">Reference proteome</keyword>
<evidence type="ECO:0000259" key="2">
    <source>
        <dbReference type="PROSITE" id="PS50025"/>
    </source>
</evidence>
<protein>
    <recommendedName>
        <fullName evidence="2">Laminin G domain-containing protein</fullName>
    </recommendedName>
</protein>
<dbReference type="Proteomes" id="UP001159427">
    <property type="component" value="Unassembled WGS sequence"/>
</dbReference>